<evidence type="ECO:0000313" key="3">
    <source>
        <dbReference type="Proteomes" id="UP000321926"/>
    </source>
</evidence>
<dbReference type="InterPro" id="IPR058512">
    <property type="entry name" value="DUF8199"/>
</dbReference>
<feature type="chain" id="PRO_5022735235" description="Secreted protein" evidence="1">
    <location>
        <begin position="30"/>
        <end position="144"/>
    </location>
</feature>
<evidence type="ECO:0000256" key="1">
    <source>
        <dbReference type="SAM" id="SignalP"/>
    </source>
</evidence>
<dbReference type="AlphaFoldDB" id="A0A5C8K6H9"/>
<evidence type="ECO:0000313" key="2">
    <source>
        <dbReference type="EMBL" id="TXK45875.1"/>
    </source>
</evidence>
<keyword evidence="1" id="KW-0732">Signal</keyword>
<keyword evidence="3" id="KW-1185">Reference proteome</keyword>
<dbReference type="Pfam" id="PF26622">
    <property type="entry name" value="DUF8199"/>
    <property type="match status" value="1"/>
</dbReference>
<dbReference type="EMBL" id="VRTY01000039">
    <property type="protein sequence ID" value="TXK45875.1"/>
    <property type="molecule type" value="Genomic_DNA"/>
</dbReference>
<feature type="signal peptide" evidence="1">
    <location>
        <begin position="1"/>
        <end position="29"/>
    </location>
</feature>
<gene>
    <name evidence="2" type="ORF">FVR03_11850</name>
</gene>
<proteinExistence type="predicted"/>
<dbReference type="OrthoDB" id="1493875at2"/>
<dbReference type="Proteomes" id="UP000321926">
    <property type="component" value="Unassembled WGS sequence"/>
</dbReference>
<evidence type="ECO:0008006" key="4">
    <source>
        <dbReference type="Google" id="ProtNLM"/>
    </source>
</evidence>
<dbReference type="RefSeq" id="WP_147921962.1">
    <property type="nucleotide sequence ID" value="NZ_VRTY01000039.1"/>
</dbReference>
<comment type="caution">
    <text evidence="2">The sequence shown here is derived from an EMBL/GenBank/DDBJ whole genome shotgun (WGS) entry which is preliminary data.</text>
</comment>
<dbReference type="NCBIfam" id="NF047658">
    <property type="entry name" value="HYC_CC_PP"/>
    <property type="match status" value="1"/>
</dbReference>
<organism evidence="2 3">
    <name type="scientific">Pontibacter qinzhouensis</name>
    <dbReference type="NCBI Taxonomy" id="2603253"/>
    <lineage>
        <taxon>Bacteria</taxon>
        <taxon>Pseudomonadati</taxon>
        <taxon>Bacteroidota</taxon>
        <taxon>Cytophagia</taxon>
        <taxon>Cytophagales</taxon>
        <taxon>Hymenobacteraceae</taxon>
        <taxon>Pontibacter</taxon>
    </lineage>
</organism>
<dbReference type="InterPro" id="IPR058060">
    <property type="entry name" value="HYC_CC_PP"/>
</dbReference>
<sequence>MKLFRRIILLTLTLLVFVSSTGVSVGVHACAGEISDVSFYGEASECSMEQKKEALPPCHAPGKEKSPQGSCCEDHKLVVERLDVATDTKALALSKTLDVKFIAAVKVVILQLFAVQEGLKPAYALYTSPPIARDIPVLVQSFLI</sequence>
<name>A0A5C8K6H9_9BACT</name>
<reference evidence="2 3" key="1">
    <citation type="submission" date="2019-08" db="EMBL/GenBank/DDBJ databases">
        <authorList>
            <person name="Shi S."/>
        </authorList>
    </citation>
    <scope>NUCLEOTIDE SEQUENCE [LARGE SCALE GENOMIC DNA]</scope>
    <source>
        <strain evidence="2 3">GY10130</strain>
    </source>
</reference>
<accession>A0A5C8K6H9</accession>
<protein>
    <recommendedName>
        <fullName evidence="4">Secreted protein</fullName>
    </recommendedName>
</protein>